<evidence type="ECO:0000313" key="3">
    <source>
        <dbReference type="EMBL" id="CAF1415670.1"/>
    </source>
</evidence>
<dbReference type="EMBL" id="CAJNOE010001355">
    <property type="protein sequence ID" value="CAF1415670.1"/>
    <property type="molecule type" value="Genomic_DNA"/>
</dbReference>
<feature type="transmembrane region" description="Helical" evidence="2">
    <location>
        <begin position="44"/>
        <end position="65"/>
    </location>
</feature>
<organism evidence="3 5">
    <name type="scientific">Adineta steineri</name>
    <dbReference type="NCBI Taxonomy" id="433720"/>
    <lineage>
        <taxon>Eukaryota</taxon>
        <taxon>Metazoa</taxon>
        <taxon>Spiralia</taxon>
        <taxon>Gnathifera</taxon>
        <taxon>Rotifera</taxon>
        <taxon>Eurotatoria</taxon>
        <taxon>Bdelloidea</taxon>
        <taxon>Adinetida</taxon>
        <taxon>Adinetidae</taxon>
        <taxon>Adineta</taxon>
    </lineage>
</organism>
<dbReference type="Proteomes" id="UP000663868">
    <property type="component" value="Unassembled WGS sequence"/>
</dbReference>
<dbReference type="Proteomes" id="UP000663860">
    <property type="component" value="Unassembled WGS sequence"/>
</dbReference>
<feature type="region of interest" description="Disordered" evidence="1">
    <location>
        <begin position="91"/>
        <end position="114"/>
    </location>
</feature>
<evidence type="ECO:0000256" key="1">
    <source>
        <dbReference type="SAM" id="MobiDB-lite"/>
    </source>
</evidence>
<keyword evidence="2" id="KW-0472">Membrane</keyword>
<dbReference type="AlphaFoldDB" id="A0A815LWE8"/>
<protein>
    <submittedName>
        <fullName evidence="3">Uncharacterized protein</fullName>
    </submittedName>
</protein>
<evidence type="ECO:0000313" key="5">
    <source>
        <dbReference type="Proteomes" id="UP000663860"/>
    </source>
</evidence>
<evidence type="ECO:0000256" key="2">
    <source>
        <dbReference type="SAM" id="Phobius"/>
    </source>
</evidence>
<sequence length="114" mass="13434">MKSTTTKLEHKVNLHTDGMIKTIISNGRELYSELRDDFKANRGFNLILITVIGSYIFTFLGRLFLEYKKDKREEKRMDKDYELKMQELRSHQIPNLQTKKEPPGVETSQVVNKK</sequence>
<accession>A0A815LWE8</accession>
<reference evidence="3" key="1">
    <citation type="submission" date="2021-02" db="EMBL/GenBank/DDBJ databases">
        <authorList>
            <person name="Nowell W R."/>
        </authorList>
    </citation>
    <scope>NUCLEOTIDE SEQUENCE</scope>
</reference>
<name>A0A815LWE8_9BILA</name>
<evidence type="ECO:0000313" key="4">
    <source>
        <dbReference type="EMBL" id="CAF3934572.1"/>
    </source>
</evidence>
<comment type="caution">
    <text evidence="3">The sequence shown here is derived from an EMBL/GenBank/DDBJ whole genome shotgun (WGS) entry which is preliminary data.</text>
</comment>
<keyword evidence="2" id="KW-0812">Transmembrane</keyword>
<gene>
    <name evidence="3" type="ORF">IZO911_LOCUS40352</name>
    <name evidence="4" type="ORF">KXQ929_LOCUS24664</name>
</gene>
<proteinExistence type="predicted"/>
<dbReference type="EMBL" id="CAJOBB010002065">
    <property type="protein sequence ID" value="CAF3934572.1"/>
    <property type="molecule type" value="Genomic_DNA"/>
</dbReference>
<keyword evidence="2" id="KW-1133">Transmembrane helix</keyword>